<dbReference type="Proteomes" id="UP001431783">
    <property type="component" value="Unassembled WGS sequence"/>
</dbReference>
<name>A0AAW1TXT1_9CUCU</name>
<accession>A0AAW1TXT1</accession>
<gene>
    <name evidence="1" type="ORF">WA026_015197</name>
</gene>
<evidence type="ECO:0000313" key="1">
    <source>
        <dbReference type="EMBL" id="KAK9871949.1"/>
    </source>
</evidence>
<dbReference type="AlphaFoldDB" id="A0AAW1TXT1"/>
<organism evidence="1 2">
    <name type="scientific">Henosepilachna vigintioctopunctata</name>
    <dbReference type="NCBI Taxonomy" id="420089"/>
    <lineage>
        <taxon>Eukaryota</taxon>
        <taxon>Metazoa</taxon>
        <taxon>Ecdysozoa</taxon>
        <taxon>Arthropoda</taxon>
        <taxon>Hexapoda</taxon>
        <taxon>Insecta</taxon>
        <taxon>Pterygota</taxon>
        <taxon>Neoptera</taxon>
        <taxon>Endopterygota</taxon>
        <taxon>Coleoptera</taxon>
        <taxon>Polyphaga</taxon>
        <taxon>Cucujiformia</taxon>
        <taxon>Coccinelloidea</taxon>
        <taxon>Coccinellidae</taxon>
        <taxon>Epilachninae</taxon>
        <taxon>Epilachnini</taxon>
        <taxon>Henosepilachna</taxon>
    </lineage>
</organism>
<keyword evidence="2" id="KW-1185">Reference proteome</keyword>
<comment type="caution">
    <text evidence="1">The sequence shown here is derived from an EMBL/GenBank/DDBJ whole genome shotgun (WGS) entry which is preliminary data.</text>
</comment>
<sequence length="171" mass="19528">MRKSACANFGEKDSDRLCVRGVALNPIRLPVSDKTKWGLKNVRLYPEDQNQPAVPTATRRDADSIYYKRIRRPEKKFLALNVIDCESSGVRNGLLRQIHETVQISDFRWLLGKLIRITVSREEKISSDSLIDKVNINAIYRDLNEYVKVLGKLASMSENESDPELETTTFG</sequence>
<evidence type="ECO:0000313" key="2">
    <source>
        <dbReference type="Proteomes" id="UP001431783"/>
    </source>
</evidence>
<proteinExistence type="predicted"/>
<reference evidence="1 2" key="1">
    <citation type="submission" date="2023-03" db="EMBL/GenBank/DDBJ databases">
        <title>Genome insight into feeding habits of ladybird beetles.</title>
        <authorList>
            <person name="Li H.-S."/>
            <person name="Huang Y.-H."/>
            <person name="Pang H."/>
        </authorList>
    </citation>
    <scope>NUCLEOTIDE SEQUENCE [LARGE SCALE GENOMIC DNA]</scope>
    <source>
        <strain evidence="1">SYSU_2023b</strain>
        <tissue evidence="1">Whole body</tissue>
    </source>
</reference>
<dbReference type="EMBL" id="JARQZJ010000008">
    <property type="protein sequence ID" value="KAK9871949.1"/>
    <property type="molecule type" value="Genomic_DNA"/>
</dbReference>
<protein>
    <submittedName>
        <fullName evidence="1">Uncharacterized protein</fullName>
    </submittedName>
</protein>